<reference evidence="1 2" key="1">
    <citation type="submission" date="2022-10" db="EMBL/GenBank/DDBJ databases">
        <title>Draft genome sequence of Streptomyces sp. YSPA8.</title>
        <authorList>
            <person name="Moriuchi R."/>
            <person name="Dohra H."/>
            <person name="Yamamura H."/>
            <person name="Kodani S."/>
        </authorList>
    </citation>
    <scope>NUCLEOTIDE SEQUENCE [LARGE SCALE GENOMIC DNA]</scope>
    <source>
        <strain evidence="1 2">YSPA8</strain>
    </source>
</reference>
<evidence type="ECO:0000313" key="2">
    <source>
        <dbReference type="Proteomes" id="UP001291653"/>
    </source>
</evidence>
<comment type="caution">
    <text evidence="1">The sequence shown here is derived from an EMBL/GenBank/DDBJ whole genome shotgun (WGS) entry which is preliminary data.</text>
</comment>
<evidence type="ECO:0000313" key="1">
    <source>
        <dbReference type="EMBL" id="GLF93604.1"/>
    </source>
</evidence>
<keyword evidence="2" id="KW-1185">Reference proteome</keyword>
<protein>
    <submittedName>
        <fullName evidence="1">Uncharacterized protein</fullName>
    </submittedName>
</protein>
<accession>A0ABQ5NTB7</accession>
<dbReference type="RefSeq" id="WP_323445712.1">
    <property type="nucleotide sequence ID" value="NZ_BSBI01000002.1"/>
</dbReference>
<sequence length="322" mass="35040">MIASTPVGRWTWGDVDESADDLRRCLRALKASHEVLVRYQLSVGMPTMRLSVTEAGSPKSILYRGEFPLDAGVDEIAGVAALDGRPGEVGSVSAQVDCAGVVAGYGEDVPERELFSLDASAFADFTSVDLATFSDVWMAHDLRGNPQPDVYAANAPRLAGALRGIAVALGWETDPEDPTYFAVPTESGLENHVDPDGSVSDTWYRGELIRRWEEFRHAPGFGRIGYRRSVEGEVQYVAVRREEGVLGHLWASDQAGAASFEPLDVDDEETYRAAQGWLERLMDAHGRGLTPSEALRELTGLSAADPVATIDLATLRERSSWE</sequence>
<dbReference type="Proteomes" id="UP001291653">
    <property type="component" value="Unassembled WGS sequence"/>
</dbReference>
<proteinExistence type="predicted"/>
<name>A0ABQ5NTB7_9ACTN</name>
<gene>
    <name evidence="1" type="ORF">SYYSPA8_04925</name>
</gene>
<organism evidence="1 2">
    <name type="scientific">Streptomyces yaizuensis</name>
    <dbReference type="NCBI Taxonomy" id="2989713"/>
    <lineage>
        <taxon>Bacteria</taxon>
        <taxon>Bacillati</taxon>
        <taxon>Actinomycetota</taxon>
        <taxon>Actinomycetes</taxon>
        <taxon>Kitasatosporales</taxon>
        <taxon>Streptomycetaceae</taxon>
        <taxon>Streptomyces</taxon>
    </lineage>
</organism>
<dbReference type="EMBL" id="BSBI01000002">
    <property type="protein sequence ID" value="GLF93604.1"/>
    <property type="molecule type" value="Genomic_DNA"/>
</dbReference>